<protein>
    <submittedName>
        <fullName evidence="2">Flavodoxin domain-containing protein</fullName>
    </submittedName>
</protein>
<feature type="domain" description="Flavodoxin-like" evidence="1">
    <location>
        <begin position="13"/>
        <end position="178"/>
    </location>
</feature>
<organism evidence="2 3">
    <name type="scientific">Microbacterium hydrocarbonoxydans</name>
    <dbReference type="NCBI Taxonomy" id="273678"/>
    <lineage>
        <taxon>Bacteria</taxon>
        <taxon>Bacillati</taxon>
        <taxon>Actinomycetota</taxon>
        <taxon>Actinomycetes</taxon>
        <taxon>Micrococcales</taxon>
        <taxon>Microbacteriaceae</taxon>
        <taxon>Microbacterium</taxon>
    </lineage>
</organism>
<evidence type="ECO:0000259" key="1">
    <source>
        <dbReference type="PROSITE" id="PS50902"/>
    </source>
</evidence>
<sequence length="193" mass="20824">MTATSSPSPGPMIAIVYESLFGNTRLIAETIADGIREQHMPVTVVPVAKAAALPECDVLVVGAPTHAHSLSSPASRTEAERWALNPSRHLALESGSLTTGVREWIELPPAARHGYVAFDTRVDMPRIFTGAASSAIGRRLKKHGLREVLAAESFLVDKDSHLLPDEHDRALRWGREIAATTRALTGPSTRVHT</sequence>
<reference evidence="3" key="1">
    <citation type="submission" date="2016-10" db="EMBL/GenBank/DDBJ databases">
        <authorList>
            <person name="Varghese N."/>
            <person name="Submissions S."/>
        </authorList>
    </citation>
    <scope>NUCLEOTIDE SEQUENCE [LARGE SCALE GENOMIC DNA]</scope>
    <source>
        <strain evidence="3">DSM 16089</strain>
    </source>
</reference>
<dbReference type="GO" id="GO:0010181">
    <property type="term" value="F:FMN binding"/>
    <property type="evidence" value="ECO:0007669"/>
    <property type="project" value="InterPro"/>
</dbReference>
<dbReference type="Pfam" id="PF12724">
    <property type="entry name" value="Flavodoxin_5"/>
    <property type="match status" value="1"/>
</dbReference>
<dbReference type="Proteomes" id="UP000183750">
    <property type="component" value="Unassembled WGS sequence"/>
</dbReference>
<evidence type="ECO:0000313" key="2">
    <source>
        <dbReference type="EMBL" id="SEB78473.1"/>
    </source>
</evidence>
<name>A0A1H4M6A2_9MICO</name>
<dbReference type="SUPFAM" id="SSF52218">
    <property type="entry name" value="Flavoproteins"/>
    <property type="match status" value="1"/>
</dbReference>
<dbReference type="InterPro" id="IPR029039">
    <property type="entry name" value="Flavoprotein-like_sf"/>
</dbReference>
<keyword evidence="3" id="KW-1185">Reference proteome</keyword>
<accession>A0A1H4M6A2</accession>
<dbReference type="AlphaFoldDB" id="A0A1H4M6A2"/>
<dbReference type="InterPro" id="IPR001226">
    <property type="entry name" value="Flavodoxin_CS"/>
</dbReference>
<dbReference type="EMBL" id="FNSQ01000005">
    <property type="protein sequence ID" value="SEB78473.1"/>
    <property type="molecule type" value="Genomic_DNA"/>
</dbReference>
<dbReference type="Gene3D" id="3.40.50.360">
    <property type="match status" value="1"/>
</dbReference>
<dbReference type="InterPro" id="IPR008254">
    <property type="entry name" value="Flavodoxin/NO_synth"/>
</dbReference>
<proteinExistence type="predicted"/>
<evidence type="ECO:0000313" key="3">
    <source>
        <dbReference type="Proteomes" id="UP000183750"/>
    </source>
</evidence>
<dbReference type="PROSITE" id="PS50902">
    <property type="entry name" value="FLAVODOXIN_LIKE"/>
    <property type="match status" value="1"/>
</dbReference>
<dbReference type="InterPro" id="IPR026816">
    <property type="entry name" value="Flavodoxin_dom"/>
</dbReference>
<dbReference type="GO" id="GO:0009055">
    <property type="term" value="F:electron transfer activity"/>
    <property type="evidence" value="ECO:0007669"/>
    <property type="project" value="InterPro"/>
</dbReference>
<gene>
    <name evidence="2" type="ORF">SAMN04489807_2035</name>
</gene>
<dbReference type="RefSeq" id="WP_082724461.1">
    <property type="nucleotide sequence ID" value="NZ_FNSQ01000005.1"/>
</dbReference>
<dbReference type="PROSITE" id="PS00201">
    <property type="entry name" value="FLAVODOXIN"/>
    <property type="match status" value="1"/>
</dbReference>